<evidence type="ECO:0000313" key="9">
    <source>
        <dbReference type="WBParaSite" id="MCU_010813-RA"/>
    </source>
</evidence>
<keyword evidence="2" id="KW-1003">Cell membrane</keyword>
<comment type="subcellular location">
    <subcellularLocation>
        <location evidence="1">Cell membrane</location>
        <topology evidence="1">Multi-pass membrane protein</topology>
    </subcellularLocation>
</comment>
<dbReference type="Gene3D" id="1.10.287.70">
    <property type="match status" value="1"/>
</dbReference>
<name>A0A5K3FX28_MESCO</name>
<dbReference type="GO" id="GO:0005886">
    <property type="term" value="C:plasma membrane"/>
    <property type="evidence" value="ECO:0007669"/>
    <property type="project" value="UniProtKB-SubCell"/>
</dbReference>
<evidence type="ECO:0000256" key="5">
    <source>
        <dbReference type="ARBA" id="ARBA00023136"/>
    </source>
</evidence>
<evidence type="ECO:0000256" key="6">
    <source>
        <dbReference type="ARBA" id="ARBA00023170"/>
    </source>
</evidence>
<dbReference type="AlphaFoldDB" id="A0A5K3FX28"/>
<feature type="transmembrane region" description="Helical" evidence="8">
    <location>
        <begin position="316"/>
        <end position="338"/>
    </location>
</feature>
<evidence type="ECO:0000256" key="4">
    <source>
        <dbReference type="ARBA" id="ARBA00022989"/>
    </source>
</evidence>
<keyword evidence="7" id="KW-0325">Glycoprotein</keyword>
<evidence type="ECO:0000256" key="2">
    <source>
        <dbReference type="ARBA" id="ARBA00022475"/>
    </source>
</evidence>
<accession>A0A5K3FX28</accession>
<dbReference type="InterPro" id="IPR052192">
    <property type="entry name" value="Insect_Ionotropic_Sensory_Rcpt"/>
</dbReference>
<keyword evidence="4 8" id="KW-1133">Transmembrane helix</keyword>
<keyword evidence="5 8" id="KW-0472">Membrane</keyword>
<dbReference type="WBParaSite" id="MCU_010813-RA">
    <property type="protein sequence ID" value="MCU_010813-RA"/>
    <property type="gene ID" value="MCU_010813"/>
</dbReference>
<organism evidence="9">
    <name type="scientific">Mesocestoides corti</name>
    <name type="common">Flatworm</name>
    <dbReference type="NCBI Taxonomy" id="53468"/>
    <lineage>
        <taxon>Eukaryota</taxon>
        <taxon>Metazoa</taxon>
        <taxon>Spiralia</taxon>
        <taxon>Lophotrochozoa</taxon>
        <taxon>Platyhelminthes</taxon>
        <taxon>Cestoda</taxon>
        <taxon>Eucestoda</taxon>
        <taxon>Cyclophyllidea</taxon>
        <taxon>Mesocestoididae</taxon>
        <taxon>Mesocestoides</taxon>
    </lineage>
</organism>
<feature type="transmembrane region" description="Helical" evidence="8">
    <location>
        <begin position="243"/>
        <end position="264"/>
    </location>
</feature>
<dbReference type="PANTHER" id="PTHR42643:SF30">
    <property type="entry name" value="IONOTROPIC RECEPTOR 40A-RELATED"/>
    <property type="match status" value="1"/>
</dbReference>
<evidence type="ECO:0000256" key="1">
    <source>
        <dbReference type="ARBA" id="ARBA00004651"/>
    </source>
</evidence>
<protein>
    <submittedName>
        <fullName evidence="9">PBPe domain-containing protein</fullName>
    </submittedName>
</protein>
<proteinExistence type="predicted"/>
<evidence type="ECO:0000256" key="7">
    <source>
        <dbReference type="ARBA" id="ARBA00023180"/>
    </source>
</evidence>
<evidence type="ECO:0000256" key="8">
    <source>
        <dbReference type="SAM" id="Phobius"/>
    </source>
</evidence>
<keyword evidence="6" id="KW-0675">Receptor</keyword>
<sequence length="361" mass="40126">MLREKIQVILFSIDHNCSIFTKYLNTGASLITFALSANYAPETPLPFIPLNWRSAALYLDGLTYITENATEVPNAYILSRINFSKTMPTASPVESVAILDCSKNTKTGIGSWQLNRFPHLKVENINRTLTGRSINAGLIKYAPFYGNTTGYSLPVMTTLAFSAKISFNITYFTPTPNEPYYEQMLRAIENEEINLGLVPVPMSALNMRKVTGSLATTAVTFSLVRQRPSRPPDFLLLLRPLSLPVWLASVVLAAIFTAILMVFGHLKPVILRHIAEDEITSKRDLFDVSALGVASTFTLTKLQIIPTTLSSRVFALTMWMFSYLLLVVYASAMMTILLRVHKPSSADTSAEEVLKHTTENT</sequence>
<evidence type="ECO:0000256" key="3">
    <source>
        <dbReference type="ARBA" id="ARBA00022692"/>
    </source>
</evidence>
<dbReference type="PANTHER" id="PTHR42643">
    <property type="entry name" value="IONOTROPIC RECEPTOR 20A-RELATED"/>
    <property type="match status" value="1"/>
</dbReference>
<keyword evidence="3 8" id="KW-0812">Transmembrane</keyword>
<reference evidence="9" key="1">
    <citation type="submission" date="2019-11" db="UniProtKB">
        <authorList>
            <consortium name="WormBaseParasite"/>
        </authorList>
    </citation>
    <scope>IDENTIFICATION</scope>
</reference>